<dbReference type="FunFam" id="1.20.1280.290:FF:000006">
    <property type="entry name" value="mannose-P-dolichol utilization defect 1 protein"/>
    <property type="match status" value="1"/>
</dbReference>
<dbReference type="PANTHER" id="PTHR12226:SF2">
    <property type="entry name" value="MANNOSE-P-DOLICHOL UTILIZATION DEFECT 1 PROTEIN"/>
    <property type="match status" value="1"/>
</dbReference>
<protein>
    <recommendedName>
        <fullName evidence="8">Mannose-P-dolichol utilization defect 1 protein homolog</fullName>
    </recommendedName>
</protein>
<keyword evidence="2" id="KW-0813">Transport</keyword>
<comment type="caution">
    <text evidence="11">The sequence shown here is derived from an EMBL/GenBank/DDBJ whole genome shotgun (WGS) entry which is preliminary data.</text>
</comment>
<comment type="similarity">
    <text evidence="7 8">Belongs to the MPDU1 (TC 2.A.43.3) family.</text>
</comment>
<feature type="transmembrane region" description="Helical" evidence="10">
    <location>
        <begin position="80"/>
        <end position="103"/>
    </location>
</feature>
<dbReference type="PANTHER" id="PTHR12226">
    <property type="entry name" value="MANNOSE-P-DOLICHOL UTILIZATION DEFECT 1 LEC35 -RELATED"/>
    <property type="match status" value="1"/>
</dbReference>
<gene>
    <name evidence="11" type="ORF">MKZ38_000574</name>
</gene>
<evidence type="ECO:0000256" key="3">
    <source>
        <dbReference type="ARBA" id="ARBA00022692"/>
    </source>
</evidence>
<feature type="transmembrane region" description="Helical" evidence="10">
    <location>
        <begin position="137"/>
        <end position="154"/>
    </location>
</feature>
<evidence type="ECO:0000256" key="8">
    <source>
        <dbReference type="PIRNR" id="PIRNR023381"/>
    </source>
</evidence>
<keyword evidence="3 8" id="KW-0812">Transmembrane</keyword>
<name>A0AAD5WUG7_9PEZI</name>
<evidence type="ECO:0000313" key="11">
    <source>
        <dbReference type="EMBL" id="KAJ2902445.1"/>
    </source>
</evidence>
<dbReference type="Pfam" id="PF04193">
    <property type="entry name" value="PQ-loop"/>
    <property type="match status" value="2"/>
</dbReference>
<dbReference type="AlphaFoldDB" id="A0AAD5WUG7"/>
<keyword evidence="6 8" id="KW-0472">Membrane</keyword>
<dbReference type="GO" id="GO:0016020">
    <property type="term" value="C:membrane"/>
    <property type="evidence" value="ECO:0007669"/>
    <property type="project" value="UniProtKB-SubCell"/>
</dbReference>
<feature type="transmembrane region" description="Helical" evidence="10">
    <location>
        <begin position="194"/>
        <end position="215"/>
    </location>
</feature>
<keyword evidence="12" id="KW-1185">Reference proteome</keyword>
<reference evidence="11" key="1">
    <citation type="submission" date="2022-07" db="EMBL/GenBank/DDBJ databases">
        <title>Draft genome sequence of Zalerion maritima ATCC 34329, a (micro)plastics degrading marine fungus.</title>
        <authorList>
            <person name="Paco A."/>
            <person name="Goncalves M.F.M."/>
            <person name="Rocha-Santos T.A.P."/>
            <person name="Alves A."/>
        </authorList>
    </citation>
    <scope>NUCLEOTIDE SEQUENCE</scope>
    <source>
        <strain evidence="11">ATCC 34329</strain>
    </source>
</reference>
<evidence type="ECO:0000256" key="4">
    <source>
        <dbReference type="ARBA" id="ARBA00022737"/>
    </source>
</evidence>
<keyword evidence="5 8" id="KW-1133">Transmembrane helix</keyword>
<evidence type="ECO:0000256" key="1">
    <source>
        <dbReference type="ARBA" id="ARBA00004141"/>
    </source>
</evidence>
<feature type="transmembrane region" description="Helical" evidence="10">
    <location>
        <begin position="109"/>
        <end position="130"/>
    </location>
</feature>
<dbReference type="Gene3D" id="1.20.1280.290">
    <property type="match status" value="2"/>
</dbReference>
<sequence>MDTVRSFLQPITHNLPAPIRDLGVSMVGEKCYGSILLDLNLEDVECLKLGVSKGLGISIVGASSIVKLPQIIKLINSQSAAGISFLSYLLETSSFLISLAYNYRNGFPFSTYGETALILIQNVVVTGLILQYAAPKGTAAVFVAGVAAATYALYSDAVVPMGALAYFQAGAGVLGVASKVPQIAAIWREGSTGQLSAVTVFSFLVGSLSRIFTTIQEVDDILILCGFIAGFVLNLVLAAQMGYYWNAPSKKALGKKPMPIVEPEGFSVAPSTGVSSSSSPTRRATPSAAPSTRRRG</sequence>
<dbReference type="PIRSF" id="PIRSF023381">
    <property type="entry name" value="MannP-dilichol_defect-1p"/>
    <property type="match status" value="1"/>
</dbReference>
<evidence type="ECO:0000256" key="5">
    <source>
        <dbReference type="ARBA" id="ARBA00022989"/>
    </source>
</evidence>
<dbReference type="SMART" id="SM00679">
    <property type="entry name" value="CTNS"/>
    <property type="match status" value="2"/>
</dbReference>
<evidence type="ECO:0000313" key="12">
    <source>
        <dbReference type="Proteomes" id="UP001201980"/>
    </source>
</evidence>
<keyword evidence="4" id="KW-0677">Repeat</keyword>
<dbReference type="EMBL" id="JAKWBI020000112">
    <property type="protein sequence ID" value="KAJ2902445.1"/>
    <property type="molecule type" value="Genomic_DNA"/>
</dbReference>
<feature type="region of interest" description="Disordered" evidence="9">
    <location>
        <begin position="268"/>
        <end position="296"/>
    </location>
</feature>
<comment type="subcellular location">
    <subcellularLocation>
        <location evidence="1 8">Membrane</location>
        <topology evidence="1 8">Multi-pass membrane protein</topology>
    </subcellularLocation>
</comment>
<evidence type="ECO:0000256" key="9">
    <source>
        <dbReference type="SAM" id="MobiDB-lite"/>
    </source>
</evidence>
<dbReference type="InterPro" id="IPR006603">
    <property type="entry name" value="PQ-loop_rpt"/>
</dbReference>
<dbReference type="InterPro" id="IPR016817">
    <property type="entry name" value="MannP-dilichol_defect-1"/>
</dbReference>
<proteinExistence type="inferred from homology"/>
<feature type="transmembrane region" description="Helical" evidence="10">
    <location>
        <begin position="221"/>
        <end position="245"/>
    </location>
</feature>
<organism evidence="11 12">
    <name type="scientific">Zalerion maritima</name>
    <dbReference type="NCBI Taxonomy" id="339359"/>
    <lineage>
        <taxon>Eukaryota</taxon>
        <taxon>Fungi</taxon>
        <taxon>Dikarya</taxon>
        <taxon>Ascomycota</taxon>
        <taxon>Pezizomycotina</taxon>
        <taxon>Sordariomycetes</taxon>
        <taxon>Lulworthiomycetidae</taxon>
        <taxon>Lulworthiales</taxon>
        <taxon>Lulworthiaceae</taxon>
        <taxon>Zalerion</taxon>
    </lineage>
</organism>
<evidence type="ECO:0000256" key="6">
    <source>
        <dbReference type="ARBA" id="ARBA00023136"/>
    </source>
</evidence>
<accession>A0AAD5WUG7</accession>
<dbReference type="Proteomes" id="UP001201980">
    <property type="component" value="Unassembled WGS sequence"/>
</dbReference>
<evidence type="ECO:0000256" key="2">
    <source>
        <dbReference type="ARBA" id="ARBA00022448"/>
    </source>
</evidence>
<evidence type="ECO:0000256" key="10">
    <source>
        <dbReference type="SAM" id="Phobius"/>
    </source>
</evidence>
<evidence type="ECO:0000256" key="7">
    <source>
        <dbReference type="ARBA" id="ARBA00038475"/>
    </source>
</evidence>